<name>A0A3A3EM54_9GAMM</name>
<sequence>MRFLSLQPLSNEQRIAQIIARFNEQSGRAVIELPSWHFCDNEQDANDCALLVLNGVKQATTPSLYWFKANNEALPEVGDLAIFTNWQGQPLGIIETVSVTITPYNQISAYYAVLEGEGDKSLEHWQRVHWDYYQRELAGTEYQCHPDMPLVCEQFKLVFKESE</sequence>
<accession>A0A3A3EM54</accession>
<dbReference type="PIRSF" id="PIRSF021320">
    <property type="entry name" value="DUF984"/>
    <property type="match status" value="1"/>
</dbReference>
<dbReference type="EMBL" id="QYSE01000003">
    <property type="protein sequence ID" value="RJF34521.1"/>
    <property type="molecule type" value="Genomic_DNA"/>
</dbReference>
<organism evidence="2 3">
    <name type="scientific">Pseudoalteromonas gelatinilytica</name>
    <dbReference type="NCBI Taxonomy" id="1703256"/>
    <lineage>
        <taxon>Bacteria</taxon>
        <taxon>Pseudomonadati</taxon>
        <taxon>Pseudomonadota</taxon>
        <taxon>Gammaproteobacteria</taxon>
        <taxon>Alteromonadales</taxon>
        <taxon>Pseudoalteromonadaceae</taxon>
        <taxon>Pseudoalteromonas</taxon>
    </lineage>
</organism>
<evidence type="ECO:0000313" key="3">
    <source>
        <dbReference type="Proteomes" id="UP000265938"/>
    </source>
</evidence>
<dbReference type="CDD" id="cd06553">
    <property type="entry name" value="ASCH_Ef3133_like"/>
    <property type="match status" value="1"/>
</dbReference>
<evidence type="ECO:0000259" key="1">
    <source>
        <dbReference type="SMART" id="SM01022"/>
    </source>
</evidence>
<dbReference type="AlphaFoldDB" id="A0A3A3EM54"/>
<gene>
    <name evidence="2" type="ORF">D4741_14150</name>
</gene>
<proteinExistence type="predicted"/>
<dbReference type="SMART" id="SM01022">
    <property type="entry name" value="ASCH"/>
    <property type="match status" value="1"/>
</dbReference>
<dbReference type="PANTHER" id="PTHR39203">
    <property type="entry name" value="CYTOPLASMIC PROTEIN-RELATED"/>
    <property type="match status" value="1"/>
</dbReference>
<feature type="domain" description="ASCH" evidence="1">
    <location>
        <begin position="36"/>
        <end position="159"/>
    </location>
</feature>
<dbReference type="InterPro" id="IPR015947">
    <property type="entry name" value="PUA-like_sf"/>
</dbReference>
<dbReference type="InterPro" id="IPR009326">
    <property type="entry name" value="DUF984"/>
</dbReference>
<protein>
    <submittedName>
        <fullName evidence="2">ASCH domain-containing protein</fullName>
    </submittedName>
</protein>
<dbReference type="PANTHER" id="PTHR39203:SF1">
    <property type="entry name" value="CYTOPLASMIC PROTEIN"/>
    <property type="match status" value="1"/>
</dbReference>
<dbReference type="SUPFAM" id="SSF88697">
    <property type="entry name" value="PUA domain-like"/>
    <property type="match status" value="1"/>
</dbReference>
<dbReference type="Proteomes" id="UP000265938">
    <property type="component" value="Unassembled WGS sequence"/>
</dbReference>
<comment type="caution">
    <text evidence="2">The sequence shown here is derived from an EMBL/GenBank/DDBJ whole genome shotgun (WGS) entry which is preliminary data.</text>
</comment>
<evidence type="ECO:0000313" key="2">
    <source>
        <dbReference type="EMBL" id="RJF34521.1"/>
    </source>
</evidence>
<reference evidence="2 3" key="1">
    <citation type="submission" date="2018-09" db="EMBL/GenBank/DDBJ databases">
        <title>Identification of marine bacteria producing industrial enzymes.</title>
        <authorList>
            <person name="Cheng T.H."/>
            <person name="Saidin J."/>
            <person name="Muhd D.D."/>
            <person name="Isa M.N.M."/>
            <person name="Bakar M.F.A."/>
            <person name="Ismail N."/>
        </authorList>
    </citation>
    <scope>NUCLEOTIDE SEQUENCE [LARGE SCALE GENOMIC DNA]</scope>
    <source>
        <strain evidence="2 3">MNAD 1.6</strain>
    </source>
</reference>
<dbReference type="InterPro" id="IPR007374">
    <property type="entry name" value="ASCH_domain"/>
</dbReference>
<dbReference type="Pfam" id="PF04266">
    <property type="entry name" value="ASCH"/>
    <property type="match status" value="1"/>
</dbReference>
<dbReference type="Gene3D" id="3.10.400.10">
    <property type="entry name" value="Sulfate adenylyltransferase"/>
    <property type="match status" value="1"/>
</dbReference>